<dbReference type="Proteomes" id="UP000006813">
    <property type="component" value="Unassembled WGS sequence"/>
</dbReference>
<organism evidence="2 3">
    <name type="scientific">Heterocephalus glaber</name>
    <name type="common">Naked mole rat</name>
    <dbReference type="NCBI Taxonomy" id="10181"/>
    <lineage>
        <taxon>Eukaryota</taxon>
        <taxon>Metazoa</taxon>
        <taxon>Chordata</taxon>
        <taxon>Craniata</taxon>
        <taxon>Vertebrata</taxon>
        <taxon>Euteleostomi</taxon>
        <taxon>Mammalia</taxon>
        <taxon>Eutheria</taxon>
        <taxon>Euarchontoglires</taxon>
        <taxon>Glires</taxon>
        <taxon>Rodentia</taxon>
        <taxon>Hystricomorpha</taxon>
        <taxon>Bathyergidae</taxon>
        <taxon>Heterocephalus</taxon>
    </lineage>
</organism>
<proteinExistence type="predicted"/>
<gene>
    <name evidence="2" type="ORF">GW7_19383</name>
</gene>
<sequence length="295" mass="30713">MGGVISVGRLTAEVHIRDTCDSGLRALTVAFRRAGGTSAPAPVQPGNAAAGGKLLSKALLEAGTESSGSGRDGPEVVRFGARPARAEKSSKRTARPQPERPEPPSTAPTRPGSDAARLRPEPRPAGSGYGPGALLKEWVTPTLSGPPPGGALPTPRGVRGRSQEHAEVTGIGSLKVISVSSRTRSGKNRCAQGFKLVTFPVTGTLGRAGRHGVPDPRSERVKMQLSDGRRSADGPETGLQSHCRVARTAGTNTTELHIHMGAHAAPGPRQQSESFQSHDPRFTPTPCRASSHIIT</sequence>
<dbReference type="EMBL" id="JH174064">
    <property type="protein sequence ID" value="EHB18274.1"/>
    <property type="molecule type" value="Genomic_DNA"/>
</dbReference>
<dbReference type="InParanoid" id="G5C9R3"/>
<reference evidence="2 3" key="1">
    <citation type="journal article" date="2011" name="Nature">
        <title>Genome sequencing reveals insights into physiology and longevity of the naked mole rat.</title>
        <authorList>
            <person name="Kim E.B."/>
            <person name="Fang X."/>
            <person name="Fushan A.A."/>
            <person name="Huang Z."/>
            <person name="Lobanov A.V."/>
            <person name="Han L."/>
            <person name="Marino S.M."/>
            <person name="Sun X."/>
            <person name="Turanov A.A."/>
            <person name="Yang P."/>
            <person name="Yim S.H."/>
            <person name="Zhao X."/>
            <person name="Kasaikina M.V."/>
            <person name="Stoletzki N."/>
            <person name="Peng C."/>
            <person name="Polak P."/>
            <person name="Xiong Z."/>
            <person name="Kiezun A."/>
            <person name="Zhu Y."/>
            <person name="Chen Y."/>
            <person name="Kryukov G.V."/>
            <person name="Zhang Q."/>
            <person name="Peshkin L."/>
            <person name="Yang L."/>
            <person name="Bronson R.T."/>
            <person name="Buffenstein R."/>
            <person name="Wang B."/>
            <person name="Han C."/>
            <person name="Li Q."/>
            <person name="Chen L."/>
            <person name="Zhao W."/>
            <person name="Sunyaev S.R."/>
            <person name="Park T.J."/>
            <person name="Zhang G."/>
            <person name="Wang J."/>
            <person name="Gladyshev V.N."/>
        </authorList>
    </citation>
    <scope>NUCLEOTIDE SEQUENCE [LARGE SCALE GENOMIC DNA]</scope>
</reference>
<evidence type="ECO:0000313" key="3">
    <source>
        <dbReference type="Proteomes" id="UP000006813"/>
    </source>
</evidence>
<evidence type="ECO:0000256" key="1">
    <source>
        <dbReference type="SAM" id="MobiDB-lite"/>
    </source>
</evidence>
<feature type="region of interest" description="Disordered" evidence="1">
    <location>
        <begin position="62"/>
        <end position="164"/>
    </location>
</feature>
<dbReference type="AlphaFoldDB" id="G5C9R3"/>
<protein>
    <submittedName>
        <fullName evidence="2">Uncharacterized protein</fullName>
    </submittedName>
</protein>
<name>G5C9R3_HETGA</name>
<feature type="region of interest" description="Disordered" evidence="1">
    <location>
        <begin position="265"/>
        <end position="295"/>
    </location>
</feature>
<evidence type="ECO:0000313" key="2">
    <source>
        <dbReference type="EMBL" id="EHB18274.1"/>
    </source>
</evidence>
<accession>G5C9R3</accession>